<name>A0ACC1CG82_9NEOP</name>
<evidence type="ECO:0000313" key="1">
    <source>
        <dbReference type="EMBL" id="KAJ0170595.1"/>
    </source>
</evidence>
<gene>
    <name evidence="1" type="ORF">K1T71_013966</name>
</gene>
<sequence>MRCLSWRAGAIGDASRARPSATEGDLERQTVLISRVAVQEVPQTASGGEVATPSTQPLRHFSSQIKLDLSVLPIGTSKRNPNKLLPNIKPRKSTIKLPSLSENDEEPPTKLLKTDENRLNPVPSTSNLSPKSKALSTIAKIQGITNEIRNLSNLKKNIDGKLKRPLNLTGVDLDVNDYKKQKLDVKSLGCEGLSDSSKDICLWDVAKQKLE</sequence>
<dbReference type="Proteomes" id="UP000824533">
    <property type="component" value="Linkage Group LG27"/>
</dbReference>
<keyword evidence="2" id="KW-1185">Reference proteome</keyword>
<protein>
    <submittedName>
        <fullName evidence="1">Uncharacterized protein</fullName>
    </submittedName>
</protein>
<proteinExistence type="predicted"/>
<dbReference type="EMBL" id="CM034413">
    <property type="protein sequence ID" value="KAJ0170595.1"/>
    <property type="molecule type" value="Genomic_DNA"/>
</dbReference>
<reference evidence="1 2" key="1">
    <citation type="journal article" date="2021" name="Front. Genet.">
        <title>Chromosome-Level Genome Assembly Reveals Significant Gene Expansion in the Toll and IMD Signaling Pathways of Dendrolimus kikuchii.</title>
        <authorList>
            <person name="Zhou J."/>
            <person name="Wu P."/>
            <person name="Xiong Z."/>
            <person name="Liu N."/>
            <person name="Zhao N."/>
            <person name="Ji M."/>
            <person name="Qiu Y."/>
            <person name="Yang B."/>
        </authorList>
    </citation>
    <scope>NUCLEOTIDE SEQUENCE [LARGE SCALE GENOMIC DNA]</scope>
    <source>
        <strain evidence="1">Ann1</strain>
    </source>
</reference>
<comment type="caution">
    <text evidence="1">The sequence shown here is derived from an EMBL/GenBank/DDBJ whole genome shotgun (WGS) entry which is preliminary data.</text>
</comment>
<evidence type="ECO:0000313" key="2">
    <source>
        <dbReference type="Proteomes" id="UP000824533"/>
    </source>
</evidence>
<organism evidence="1 2">
    <name type="scientific">Dendrolimus kikuchii</name>
    <dbReference type="NCBI Taxonomy" id="765133"/>
    <lineage>
        <taxon>Eukaryota</taxon>
        <taxon>Metazoa</taxon>
        <taxon>Ecdysozoa</taxon>
        <taxon>Arthropoda</taxon>
        <taxon>Hexapoda</taxon>
        <taxon>Insecta</taxon>
        <taxon>Pterygota</taxon>
        <taxon>Neoptera</taxon>
        <taxon>Endopterygota</taxon>
        <taxon>Lepidoptera</taxon>
        <taxon>Glossata</taxon>
        <taxon>Ditrysia</taxon>
        <taxon>Bombycoidea</taxon>
        <taxon>Lasiocampidae</taxon>
        <taxon>Dendrolimus</taxon>
    </lineage>
</organism>
<accession>A0ACC1CG82</accession>